<comment type="caution">
    <text evidence="3">The sequence shown here is derived from an EMBL/GenBank/DDBJ whole genome shotgun (WGS) entry which is preliminary data.</text>
</comment>
<feature type="non-terminal residue" evidence="3">
    <location>
        <position position="665"/>
    </location>
</feature>
<feature type="non-terminal residue" evidence="3">
    <location>
        <position position="1"/>
    </location>
</feature>
<dbReference type="AlphaFoldDB" id="A0A8J4G116"/>
<dbReference type="InterPro" id="IPR022409">
    <property type="entry name" value="PKD/Chitinase_dom"/>
</dbReference>
<organism evidence="3 4">
    <name type="scientific">Volvox reticuliferus</name>
    <dbReference type="NCBI Taxonomy" id="1737510"/>
    <lineage>
        <taxon>Eukaryota</taxon>
        <taxon>Viridiplantae</taxon>
        <taxon>Chlorophyta</taxon>
        <taxon>core chlorophytes</taxon>
        <taxon>Chlorophyceae</taxon>
        <taxon>CS clade</taxon>
        <taxon>Chlamydomonadales</taxon>
        <taxon>Volvocaceae</taxon>
        <taxon>Volvox</taxon>
    </lineage>
</organism>
<dbReference type="Proteomes" id="UP000722791">
    <property type="component" value="Unassembled WGS sequence"/>
</dbReference>
<dbReference type="SMART" id="SM00089">
    <property type="entry name" value="PKD"/>
    <property type="match status" value="1"/>
</dbReference>
<feature type="compositionally biased region" description="Pro residues" evidence="1">
    <location>
        <begin position="512"/>
        <end position="523"/>
    </location>
</feature>
<accession>A0A8J4G116</accession>
<feature type="compositionally biased region" description="Low complexity" evidence="1">
    <location>
        <begin position="524"/>
        <end position="533"/>
    </location>
</feature>
<name>A0A8J4G116_9CHLO</name>
<dbReference type="EMBL" id="BNCQ01000001">
    <property type="protein sequence ID" value="GIL94515.1"/>
    <property type="molecule type" value="Genomic_DNA"/>
</dbReference>
<reference evidence="3" key="1">
    <citation type="journal article" date="2021" name="Proc. Natl. Acad. Sci. U.S.A.">
        <title>Three genomes in the algal genus Volvox reveal the fate of a haploid sex-determining region after a transition to homothallism.</title>
        <authorList>
            <person name="Yamamoto K."/>
            <person name="Hamaji T."/>
            <person name="Kawai-Toyooka H."/>
            <person name="Matsuzaki R."/>
            <person name="Takahashi F."/>
            <person name="Nishimura Y."/>
            <person name="Kawachi M."/>
            <person name="Noguchi H."/>
            <person name="Minakuchi Y."/>
            <person name="Umen J.G."/>
            <person name="Toyoda A."/>
            <person name="Nozaki H."/>
        </authorList>
    </citation>
    <scope>NUCLEOTIDE SEQUENCE</scope>
    <source>
        <strain evidence="3">NIES-3785</strain>
    </source>
</reference>
<protein>
    <recommendedName>
        <fullName evidence="2">PKD/Chitinase domain-containing protein</fullName>
    </recommendedName>
</protein>
<evidence type="ECO:0000256" key="1">
    <source>
        <dbReference type="SAM" id="MobiDB-lite"/>
    </source>
</evidence>
<evidence type="ECO:0000259" key="2">
    <source>
        <dbReference type="SMART" id="SM00089"/>
    </source>
</evidence>
<evidence type="ECO:0000313" key="4">
    <source>
        <dbReference type="Proteomes" id="UP000722791"/>
    </source>
</evidence>
<dbReference type="Gene3D" id="2.60.40.10">
    <property type="entry name" value="Immunoglobulins"/>
    <property type="match status" value="1"/>
</dbReference>
<proteinExistence type="predicted"/>
<gene>
    <name evidence="3" type="ORF">Vretimale_670</name>
</gene>
<feature type="region of interest" description="Disordered" evidence="1">
    <location>
        <begin position="506"/>
        <end position="580"/>
    </location>
</feature>
<feature type="compositionally biased region" description="Low complexity" evidence="1">
    <location>
        <begin position="549"/>
        <end position="565"/>
    </location>
</feature>
<dbReference type="InterPro" id="IPR013783">
    <property type="entry name" value="Ig-like_fold"/>
</dbReference>
<dbReference type="CDD" id="cd00146">
    <property type="entry name" value="PKD"/>
    <property type="match status" value="1"/>
</dbReference>
<feature type="compositionally biased region" description="Pro residues" evidence="1">
    <location>
        <begin position="534"/>
        <end position="548"/>
    </location>
</feature>
<evidence type="ECO:0000313" key="3">
    <source>
        <dbReference type="EMBL" id="GIL94515.1"/>
    </source>
</evidence>
<feature type="domain" description="PKD/Chitinase" evidence="2">
    <location>
        <begin position="42"/>
        <end position="149"/>
    </location>
</feature>
<sequence>GGLPAPAGASGAAAPAMAAAAVPPALAAQPYQNSLPVLLRLDLSVEGEGTGADGEAFVGQSVTVTGEVYDADGDALRVRLTWYGVPASGCKVASCGDEGRTVASTMAGRALVSQSVTYKLPGRYTVRLEASDQTGAIVAKDVQVLVRKVGDVGRQAPCCRSTGMVIAAQTGRPVHSSRFRDPLVTGLATSALGWSTDYLAAEDMEVERLFDFGVLAPRHDPLGLQLSTCLDAFLAGPGSPRVLSGSFDQRSVTTGHGKRLLVVPQGFSWGPRVASNQTESPYCESHWTQWAADSPYKMPSGFLLNGTRSYCTFTCTPNGTRALQLLAGMTDRLAEAMAELSYGRLSLSWDVDVTDTLLMPQNTTLDPFAYSDSPVGPFLTSSGVDRAAYHSLVVLSPAPPRRINPGYTAWSAVGAGTMFVMRCMPQLYYLVHEMGHLLGLPHADIWRLDNATIAPSDPAGPGGPQDTYSDKLDMMACCRGDYGALSRIWLGWMPYPERLHIPLTATTSFSSPRPPSPPDPSPAVSPTRPTTSPSRPPPLSPRPPPPFSAPMLSGSPTTNSSTTTTAPIEDATAGCDPSGPNGCSYTLWPVDRSESRGQLKALSVRISDAQLVVLSYKALPWWQDMRLGRDPWDAGDRDNLIADEMRSPLTGLSAEYMRKTVNSNG</sequence>